<keyword evidence="6" id="KW-0742">SOS response</keyword>
<name>A0A5U2F6V7_SALER</name>
<keyword evidence="3 7" id="KW-0378">Hydrolase</keyword>
<dbReference type="Pfam" id="PF00717">
    <property type="entry name" value="Peptidase_S24"/>
    <property type="match status" value="1"/>
</dbReference>
<dbReference type="GO" id="GO:0003677">
    <property type="term" value="F:DNA binding"/>
    <property type="evidence" value="ECO:0007669"/>
    <property type="project" value="InterPro"/>
</dbReference>
<dbReference type="PANTHER" id="PTHR33516:SF2">
    <property type="entry name" value="LEXA REPRESSOR-RELATED"/>
    <property type="match status" value="1"/>
</dbReference>
<gene>
    <name evidence="9" type="primary">umuD</name>
    <name evidence="9" type="ORF">HX37_16645</name>
</gene>
<protein>
    <submittedName>
        <fullName evidence="9">Translesion error-prone DNA polymerase V autoproteolytic subunit</fullName>
        <ecNumber evidence="9">2.7.7.7</ecNumber>
    </submittedName>
</protein>
<dbReference type="GO" id="GO:0006355">
    <property type="term" value="P:regulation of DNA-templated transcription"/>
    <property type="evidence" value="ECO:0007669"/>
    <property type="project" value="InterPro"/>
</dbReference>
<dbReference type="InterPro" id="IPR006197">
    <property type="entry name" value="Peptidase_S24_LexA"/>
</dbReference>
<proteinExistence type="inferred from homology"/>
<dbReference type="GO" id="GO:0009432">
    <property type="term" value="P:SOS response"/>
    <property type="evidence" value="ECO:0007669"/>
    <property type="project" value="UniProtKB-KW"/>
</dbReference>
<dbReference type="AlphaFoldDB" id="A0A5U2F6V7"/>
<evidence type="ECO:0000256" key="1">
    <source>
        <dbReference type="ARBA" id="ARBA00007484"/>
    </source>
</evidence>
<dbReference type="InterPro" id="IPR039418">
    <property type="entry name" value="LexA-like"/>
</dbReference>
<comment type="caution">
    <text evidence="9">The sequence shown here is derived from an EMBL/GenBank/DDBJ whole genome shotgun (WGS) entry which is preliminary data.</text>
</comment>
<dbReference type="EMBL" id="AAGKHU010000060">
    <property type="protein sequence ID" value="EBP0012410.1"/>
    <property type="molecule type" value="Genomic_DNA"/>
</dbReference>
<dbReference type="InterPro" id="IPR015927">
    <property type="entry name" value="Peptidase_S24_S26A/B/C"/>
</dbReference>
<feature type="domain" description="Peptidase S24/S26A/S26B/S26C" evidence="8">
    <location>
        <begin position="11"/>
        <end position="125"/>
    </location>
</feature>
<evidence type="ECO:0000256" key="2">
    <source>
        <dbReference type="ARBA" id="ARBA00022763"/>
    </source>
</evidence>
<dbReference type="GO" id="GO:0016787">
    <property type="term" value="F:hydrolase activity"/>
    <property type="evidence" value="ECO:0007669"/>
    <property type="project" value="UniProtKB-KW"/>
</dbReference>
<dbReference type="SUPFAM" id="SSF51306">
    <property type="entry name" value="LexA/Signal peptidase"/>
    <property type="match status" value="1"/>
</dbReference>
<dbReference type="InterPro" id="IPR050077">
    <property type="entry name" value="LexA_repressor"/>
</dbReference>
<evidence type="ECO:0000256" key="6">
    <source>
        <dbReference type="ARBA" id="ARBA00023236"/>
    </source>
</evidence>
<reference evidence="9" key="1">
    <citation type="submission" date="2018-07" db="EMBL/GenBank/DDBJ databases">
        <authorList>
            <consortium name="GenomeTrakr network: Whole genome sequencing for foodborne pathogen traceback"/>
        </authorList>
    </citation>
    <scope>NUCLEOTIDE SEQUENCE</scope>
    <source>
        <strain evidence="9">CFSAN018538</strain>
    </source>
</reference>
<dbReference type="GO" id="GO:0003887">
    <property type="term" value="F:DNA-directed DNA polymerase activity"/>
    <property type="evidence" value="ECO:0007669"/>
    <property type="project" value="UniProtKB-EC"/>
</dbReference>
<sequence length="132" mass="14610">MSKIPNKDIPFFDSPVTCGFPSPAQDYIRERISLDSFLIPHPESTYLLRATGDSMCGVGIMEGDLLVVDCYDEARHGDIVIATLEGEFTCKRLLLRPAPCLMPENPAFSPVPLSDDVETLVFGVVRHVIHSF</sequence>
<dbReference type="Gene3D" id="2.10.109.10">
    <property type="entry name" value="Umud Fragment, subunit A"/>
    <property type="match status" value="1"/>
</dbReference>
<keyword evidence="9" id="KW-0548">Nucleotidyltransferase</keyword>
<dbReference type="EC" id="2.7.7.7" evidence="9"/>
<dbReference type="GO" id="GO:0006281">
    <property type="term" value="P:DNA repair"/>
    <property type="evidence" value="ECO:0007669"/>
    <property type="project" value="UniProtKB-KW"/>
</dbReference>
<comment type="similarity">
    <text evidence="1 7">Belongs to the peptidase S24 family.</text>
</comment>
<evidence type="ECO:0000259" key="8">
    <source>
        <dbReference type="Pfam" id="PF00717"/>
    </source>
</evidence>
<dbReference type="InterPro" id="IPR036286">
    <property type="entry name" value="LexA/Signal_pep-like_sf"/>
</dbReference>
<evidence type="ECO:0000256" key="7">
    <source>
        <dbReference type="RuleBase" id="RU003991"/>
    </source>
</evidence>
<dbReference type="PANTHER" id="PTHR33516">
    <property type="entry name" value="LEXA REPRESSOR"/>
    <property type="match status" value="1"/>
</dbReference>
<keyword evidence="2" id="KW-0227">DNA damage</keyword>
<dbReference type="CDD" id="cd06529">
    <property type="entry name" value="S24_LexA-like"/>
    <property type="match status" value="1"/>
</dbReference>
<dbReference type="NCBIfam" id="NF007621">
    <property type="entry name" value="PRK10276.1"/>
    <property type="match status" value="1"/>
</dbReference>
<keyword evidence="9" id="KW-0808">Transferase</keyword>
<evidence type="ECO:0000256" key="3">
    <source>
        <dbReference type="ARBA" id="ARBA00022801"/>
    </source>
</evidence>
<keyword evidence="5" id="KW-0234">DNA repair</keyword>
<accession>A0A5U2F6V7</accession>
<evidence type="ECO:0000256" key="4">
    <source>
        <dbReference type="ARBA" id="ARBA00022813"/>
    </source>
</evidence>
<dbReference type="PRINTS" id="PR00726">
    <property type="entry name" value="LEXASERPTASE"/>
</dbReference>
<evidence type="ECO:0000256" key="5">
    <source>
        <dbReference type="ARBA" id="ARBA00023204"/>
    </source>
</evidence>
<evidence type="ECO:0000313" key="9">
    <source>
        <dbReference type="EMBL" id="EBP0012410.1"/>
    </source>
</evidence>
<organism evidence="9">
    <name type="scientific">Salmonella enterica</name>
    <name type="common">Salmonella choleraesuis</name>
    <dbReference type="NCBI Taxonomy" id="28901"/>
    <lineage>
        <taxon>Bacteria</taxon>
        <taxon>Pseudomonadati</taxon>
        <taxon>Pseudomonadota</taxon>
        <taxon>Gammaproteobacteria</taxon>
        <taxon>Enterobacterales</taxon>
        <taxon>Enterobacteriaceae</taxon>
        <taxon>Salmonella</taxon>
    </lineage>
</organism>
<keyword evidence="4 7" id="KW-0068">Autocatalytic cleavage</keyword>